<keyword evidence="2" id="KW-0548">Nucleotidyltransferase</keyword>
<dbReference type="CDD" id="cd06422">
    <property type="entry name" value="NTP_transferase_like_1"/>
    <property type="match status" value="1"/>
</dbReference>
<proteinExistence type="predicted"/>
<keyword evidence="6" id="KW-1185">Reference proteome</keyword>
<dbReference type="Gene3D" id="3.90.550.10">
    <property type="entry name" value="Spore Coat Polysaccharide Biosynthesis Protein SpsA, Chain A"/>
    <property type="match status" value="1"/>
</dbReference>
<gene>
    <name evidence="5" type="ORF">KMAL_10420</name>
</gene>
<evidence type="ECO:0000313" key="5">
    <source>
        <dbReference type="EMBL" id="POF63311.1"/>
    </source>
</evidence>
<evidence type="ECO:0000256" key="1">
    <source>
        <dbReference type="ARBA" id="ARBA00022679"/>
    </source>
</evidence>
<dbReference type="AlphaFoldDB" id="A0A2S3W367"/>
<dbReference type="InterPro" id="IPR029044">
    <property type="entry name" value="Nucleotide-diphossugar_trans"/>
</dbReference>
<protein>
    <recommendedName>
        <fullName evidence="4">MobA-like NTP transferase domain-containing protein</fullName>
    </recommendedName>
</protein>
<dbReference type="InterPro" id="IPR025877">
    <property type="entry name" value="MobA-like_NTP_Trfase"/>
</dbReference>
<evidence type="ECO:0000313" key="6">
    <source>
        <dbReference type="Proteomes" id="UP000237344"/>
    </source>
</evidence>
<keyword evidence="1" id="KW-0808">Transferase</keyword>
<dbReference type="PANTHER" id="PTHR43584:SF8">
    <property type="entry name" value="N-ACETYLMURAMATE ALPHA-1-PHOSPHATE URIDYLYLTRANSFERASE"/>
    <property type="match status" value="1"/>
</dbReference>
<dbReference type="PANTHER" id="PTHR43584">
    <property type="entry name" value="NUCLEOTIDYL TRANSFERASE"/>
    <property type="match status" value="1"/>
</dbReference>
<dbReference type="GO" id="GO:0016779">
    <property type="term" value="F:nucleotidyltransferase activity"/>
    <property type="evidence" value="ECO:0007669"/>
    <property type="project" value="UniProtKB-KW"/>
</dbReference>
<name>A0A2S3W367_9PROT</name>
<dbReference type="OrthoDB" id="9788272at2"/>
<comment type="caution">
    <text evidence="5">The sequence shown here is derived from an EMBL/GenBank/DDBJ whole genome shotgun (WGS) entry which is preliminary data.</text>
</comment>
<feature type="domain" description="MobA-like NTP transferase" evidence="4">
    <location>
        <begin position="9"/>
        <end position="143"/>
    </location>
</feature>
<keyword evidence="3" id="KW-0460">Magnesium</keyword>
<organism evidence="5 6">
    <name type="scientific">Novacetimonas maltaceti</name>
    <dbReference type="NCBI Taxonomy" id="1203393"/>
    <lineage>
        <taxon>Bacteria</taxon>
        <taxon>Pseudomonadati</taxon>
        <taxon>Pseudomonadota</taxon>
        <taxon>Alphaproteobacteria</taxon>
        <taxon>Acetobacterales</taxon>
        <taxon>Acetobacteraceae</taxon>
        <taxon>Novacetimonas</taxon>
    </lineage>
</organism>
<dbReference type="Proteomes" id="UP000237344">
    <property type="component" value="Unassembled WGS sequence"/>
</dbReference>
<sequence>MSVEMPETAMIFAAGMGRRMRPLSETTPKPLLKVGGQAILCHALDRLDRAGVGRVVVNAHWHADMVAAALEARRAAGDGPRTILRREDELLETGGSAAAALRAGQVGPGPFFLLNGDAMWLNGPQAALRRLAAAFDPAKMDAMLLLGAMTRAVGEVGHGDFAVDAHGRPRRPKAGELTPYVYTGVQIVSPALFDGAPDGAFSLNLLWDRAMARGRLGMIVHDSLWFHLSRPQDIAAAEATLRSTLDPDHDESGVHG</sequence>
<evidence type="ECO:0000256" key="3">
    <source>
        <dbReference type="ARBA" id="ARBA00022842"/>
    </source>
</evidence>
<dbReference type="EMBL" id="POTC01000009">
    <property type="protein sequence ID" value="POF63311.1"/>
    <property type="molecule type" value="Genomic_DNA"/>
</dbReference>
<dbReference type="SUPFAM" id="SSF53448">
    <property type="entry name" value="Nucleotide-diphospho-sugar transferases"/>
    <property type="match status" value="1"/>
</dbReference>
<dbReference type="InterPro" id="IPR050065">
    <property type="entry name" value="GlmU-like"/>
</dbReference>
<accession>A0A2S3W367</accession>
<dbReference type="RefSeq" id="WP_110094695.1">
    <property type="nucleotide sequence ID" value="NZ_NKUE01000015.1"/>
</dbReference>
<reference evidence="5 6" key="1">
    <citation type="submission" date="2018-01" db="EMBL/GenBank/DDBJ databases">
        <title>Draft Genome Sequence of Komagataeibacter maltaceti LMG 1529, a Vinegar Producing Acetic Acid Bacterium Isolated from Malt Vinegar Brewery Acetifiers.</title>
        <authorList>
            <person name="Zhang Q."/>
            <person name="Hollensteiner J."/>
            <person name="Poehlein A."/>
            <person name="Daniel R."/>
        </authorList>
    </citation>
    <scope>NUCLEOTIDE SEQUENCE [LARGE SCALE GENOMIC DNA]</scope>
    <source>
        <strain evidence="5 6">LMG 1529</strain>
    </source>
</reference>
<dbReference type="Pfam" id="PF12804">
    <property type="entry name" value="NTP_transf_3"/>
    <property type="match status" value="1"/>
</dbReference>
<evidence type="ECO:0000259" key="4">
    <source>
        <dbReference type="Pfam" id="PF12804"/>
    </source>
</evidence>
<evidence type="ECO:0000256" key="2">
    <source>
        <dbReference type="ARBA" id="ARBA00022695"/>
    </source>
</evidence>